<feature type="transmembrane region" description="Helical" evidence="2">
    <location>
        <begin position="136"/>
        <end position="157"/>
    </location>
</feature>
<feature type="compositionally biased region" description="Polar residues" evidence="1">
    <location>
        <begin position="330"/>
        <end position="340"/>
    </location>
</feature>
<feature type="transmembrane region" description="Helical" evidence="2">
    <location>
        <begin position="59"/>
        <end position="82"/>
    </location>
</feature>
<evidence type="ECO:0000256" key="1">
    <source>
        <dbReference type="SAM" id="MobiDB-lite"/>
    </source>
</evidence>
<proteinExistence type="predicted"/>
<evidence type="ECO:0000313" key="3">
    <source>
        <dbReference type="EMBL" id="KAL0075475.1"/>
    </source>
</evidence>
<keyword evidence="2" id="KW-0812">Transmembrane</keyword>
<evidence type="ECO:0000256" key="2">
    <source>
        <dbReference type="SAM" id="Phobius"/>
    </source>
</evidence>
<dbReference type="PANTHER" id="PTHR38848:SF3">
    <property type="entry name" value="G-PROTEIN COUPLED RECEPTORS FAMILY 3 PROFILE DOMAIN-CONTAINING PROTEIN"/>
    <property type="match status" value="1"/>
</dbReference>
<dbReference type="PANTHER" id="PTHR38848">
    <property type="entry name" value="G-PROTEIN COUPLED RECEPTORS FAMILY 3 PROFILE DOMAIN-CONTAINING PROTEIN"/>
    <property type="match status" value="1"/>
</dbReference>
<comment type="caution">
    <text evidence="3">The sequence shown here is derived from an EMBL/GenBank/DDBJ whole genome shotgun (WGS) entry which is preliminary data.</text>
</comment>
<keyword evidence="2" id="KW-0472">Membrane</keyword>
<reference evidence="3 4" key="1">
    <citation type="submission" date="2024-04" db="EMBL/GenBank/DDBJ databases">
        <title>Symmetric and asymmetric DNA N6-adenine methylation regulates different biological responses in Mucorales.</title>
        <authorList>
            <consortium name="Lawrence Berkeley National Laboratory"/>
            <person name="Lax C."/>
            <person name="Mondo S.J."/>
            <person name="Osorio-Concepcion M."/>
            <person name="Muszewska A."/>
            <person name="Corrochano-Luque M."/>
            <person name="Gutierrez G."/>
            <person name="Riley R."/>
            <person name="Lipzen A."/>
            <person name="Guo J."/>
            <person name="Hundley H."/>
            <person name="Amirebrahimi M."/>
            <person name="Ng V."/>
            <person name="Lorenzo-Gutierrez D."/>
            <person name="Binder U."/>
            <person name="Yang J."/>
            <person name="Song Y."/>
            <person name="Canovas D."/>
            <person name="Navarro E."/>
            <person name="Freitag M."/>
            <person name="Gabaldon T."/>
            <person name="Grigoriev I.V."/>
            <person name="Corrochano L.M."/>
            <person name="Nicolas F.E."/>
            <person name="Garre V."/>
        </authorList>
    </citation>
    <scope>NUCLEOTIDE SEQUENCE [LARGE SCALE GENOMIC DNA]</scope>
    <source>
        <strain evidence="3 4">L51</strain>
    </source>
</reference>
<sequence>MIVNGSEDAMSVRMQLPSGVVGPDVLEIVSEVISLTCITVLGVAMGSKTYGEQIKTVNYGRVLVILLYFLSWAFATTSVVLVSTNNNNMISCTLAMLTCDIFYAGSKVAIYAWLVERVHLVTAVKTTRLKTCEYRVHVLLLCPYIIIFALMLAYRNIYLEPDGKCTIGLQPVASVPLLVYDFLFNLYLTWLFMRPLMNVGRNSRMDWRRSRLYKLARRTLVASLVSLLVSFANVLVVVITQGHERGLVCLTMCTVDVTVNVVTVHWVTTSTSRKNKDPRQKAVNRADNTATEIMTFDTGEPGTKSQKIIKNSSPMPHIDSLSYDNDSDSGRSIQTSNTSAKPLHRY</sequence>
<organism evidence="3 4">
    <name type="scientific">Phycomyces blakesleeanus</name>
    <dbReference type="NCBI Taxonomy" id="4837"/>
    <lineage>
        <taxon>Eukaryota</taxon>
        <taxon>Fungi</taxon>
        <taxon>Fungi incertae sedis</taxon>
        <taxon>Mucoromycota</taxon>
        <taxon>Mucoromycotina</taxon>
        <taxon>Mucoromycetes</taxon>
        <taxon>Mucorales</taxon>
        <taxon>Phycomycetaceae</taxon>
        <taxon>Phycomyces</taxon>
    </lineage>
</organism>
<feature type="transmembrane region" description="Helical" evidence="2">
    <location>
        <begin position="218"/>
        <end position="239"/>
    </location>
</feature>
<protein>
    <recommendedName>
        <fullName evidence="5">G-protein coupled receptors family 1 profile domain-containing protein</fullName>
    </recommendedName>
</protein>
<keyword evidence="2" id="KW-1133">Transmembrane helix</keyword>
<feature type="region of interest" description="Disordered" evidence="1">
    <location>
        <begin position="297"/>
        <end position="346"/>
    </location>
</feature>
<accession>A0ABR3AJI0</accession>
<feature type="transmembrane region" description="Helical" evidence="2">
    <location>
        <begin position="177"/>
        <end position="197"/>
    </location>
</feature>
<feature type="compositionally biased region" description="Polar residues" evidence="1">
    <location>
        <begin position="303"/>
        <end position="314"/>
    </location>
</feature>
<gene>
    <name evidence="3" type="ORF">J3Q64DRAFT_1853292</name>
</gene>
<evidence type="ECO:0000313" key="4">
    <source>
        <dbReference type="Proteomes" id="UP001448207"/>
    </source>
</evidence>
<feature type="transmembrane region" description="Helical" evidence="2">
    <location>
        <begin position="28"/>
        <end position="47"/>
    </location>
</feature>
<evidence type="ECO:0008006" key="5">
    <source>
        <dbReference type="Google" id="ProtNLM"/>
    </source>
</evidence>
<dbReference type="Proteomes" id="UP001448207">
    <property type="component" value="Unassembled WGS sequence"/>
</dbReference>
<dbReference type="EMBL" id="JBCLYO010000036">
    <property type="protein sequence ID" value="KAL0075475.1"/>
    <property type="molecule type" value="Genomic_DNA"/>
</dbReference>
<name>A0ABR3AJI0_PHYBL</name>
<keyword evidence="4" id="KW-1185">Reference proteome</keyword>
<feature type="transmembrane region" description="Helical" evidence="2">
    <location>
        <begin position="94"/>
        <end position="115"/>
    </location>
</feature>